<gene>
    <name evidence="2" type="ORF">GVO57_12315</name>
</gene>
<dbReference type="EMBL" id="CP047895">
    <property type="protein sequence ID" value="QHL91449.1"/>
    <property type="molecule type" value="Genomic_DNA"/>
</dbReference>
<evidence type="ECO:0000256" key="1">
    <source>
        <dbReference type="SAM" id="MobiDB-lite"/>
    </source>
</evidence>
<accession>A0A7Z2NXX8</accession>
<proteinExistence type="predicted"/>
<dbReference type="Proteomes" id="UP000464468">
    <property type="component" value="Chromosome"/>
</dbReference>
<dbReference type="RefSeq" id="WP_160593420.1">
    <property type="nucleotide sequence ID" value="NZ_CP047895.1"/>
</dbReference>
<evidence type="ECO:0000313" key="3">
    <source>
        <dbReference type="Proteomes" id="UP000464468"/>
    </source>
</evidence>
<feature type="region of interest" description="Disordered" evidence="1">
    <location>
        <begin position="28"/>
        <end position="48"/>
    </location>
</feature>
<sequence length="48" mass="5222">MTTAGDRRVPHGDDARARTQRLADAVRSLFGRTEDHAAPPPPRRSPAS</sequence>
<reference evidence="2 3" key="1">
    <citation type="submission" date="2020-01" db="EMBL/GenBank/DDBJ databases">
        <title>Sphingomonas sp. C33 whole genome sequece.</title>
        <authorList>
            <person name="Park C."/>
        </authorList>
    </citation>
    <scope>NUCLEOTIDE SEQUENCE [LARGE SCALE GENOMIC DNA]</scope>
    <source>
        <strain evidence="2 3">C33</strain>
    </source>
</reference>
<organism evidence="2 3">
    <name type="scientific">Sphingomonas changnyeongensis</name>
    <dbReference type="NCBI Taxonomy" id="2698679"/>
    <lineage>
        <taxon>Bacteria</taxon>
        <taxon>Pseudomonadati</taxon>
        <taxon>Pseudomonadota</taxon>
        <taxon>Alphaproteobacteria</taxon>
        <taxon>Sphingomonadales</taxon>
        <taxon>Sphingomonadaceae</taxon>
        <taxon>Sphingomonas</taxon>
    </lineage>
</organism>
<evidence type="ECO:0000313" key="2">
    <source>
        <dbReference type="EMBL" id="QHL91449.1"/>
    </source>
</evidence>
<keyword evidence="3" id="KW-1185">Reference proteome</keyword>
<dbReference type="KEGG" id="schy:GVO57_12315"/>
<dbReference type="AlphaFoldDB" id="A0A7Z2NXX8"/>
<protein>
    <submittedName>
        <fullName evidence="2">Uncharacterized protein</fullName>
    </submittedName>
</protein>
<name>A0A7Z2NXX8_9SPHN</name>
<feature type="compositionally biased region" description="Pro residues" evidence="1">
    <location>
        <begin position="38"/>
        <end position="48"/>
    </location>
</feature>